<evidence type="ECO:0000313" key="1">
    <source>
        <dbReference type="EMBL" id="KAG0434458.1"/>
    </source>
</evidence>
<protein>
    <submittedName>
        <fullName evidence="1">Uncharacterized protein</fullName>
    </submittedName>
</protein>
<organism evidence="1 2">
    <name type="scientific">Ixodes persulcatus</name>
    <name type="common">Taiga tick</name>
    <dbReference type="NCBI Taxonomy" id="34615"/>
    <lineage>
        <taxon>Eukaryota</taxon>
        <taxon>Metazoa</taxon>
        <taxon>Ecdysozoa</taxon>
        <taxon>Arthropoda</taxon>
        <taxon>Chelicerata</taxon>
        <taxon>Arachnida</taxon>
        <taxon>Acari</taxon>
        <taxon>Parasitiformes</taxon>
        <taxon>Ixodida</taxon>
        <taxon>Ixodoidea</taxon>
        <taxon>Ixodidae</taxon>
        <taxon>Ixodinae</taxon>
        <taxon>Ixodes</taxon>
    </lineage>
</organism>
<reference evidence="1 2" key="1">
    <citation type="journal article" date="2020" name="Cell">
        <title>Large-Scale Comparative Analyses of Tick Genomes Elucidate Their Genetic Diversity and Vector Capacities.</title>
        <authorList>
            <consortium name="Tick Genome and Microbiome Consortium (TIGMIC)"/>
            <person name="Jia N."/>
            <person name="Wang J."/>
            <person name="Shi W."/>
            <person name="Du L."/>
            <person name="Sun Y."/>
            <person name="Zhan W."/>
            <person name="Jiang J.F."/>
            <person name="Wang Q."/>
            <person name="Zhang B."/>
            <person name="Ji P."/>
            <person name="Bell-Sakyi L."/>
            <person name="Cui X.M."/>
            <person name="Yuan T.T."/>
            <person name="Jiang B.G."/>
            <person name="Yang W.F."/>
            <person name="Lam T.T."/>
            <person name="Chang Q.C."/>
            <person name="Ding S.J."/>
            <person name="Wang X.J."/>
            <person name="Zhu J.G."/>
            <person name="Ruan X.D."/>
            <person name="Zhao L."/>
            <person name="Wei J.T."/>
            <person name="Ye R.Z."/>
            <person name="Que T.C."/>
            <person name="Du C.H."/>
            <person name="Zhou Y.H."/>
            <person name="Cheng J.X."/>
            <person name="Dai P.F."/>
            <person name="Guo W.B."/>
            <person name="Han X.H."/>
            <person name="Huang E.J."/>
            <person name="Li L.F."/>
            <person name="Wei W."/>
            <person name="Gao Y.C."/>
            <person name="Liu J.Z."/>
            <person name="Shao H.Z."/>
            <person name="Wang X."/>
            <person name="Wang C.C."/>
            <person name="Yang T.C."/>
            <person name="Huo Q.B."/>
            <person name="Li W."/>
            <person name="Chen H.Y."/>
            <person name="Chen S.E."/>
            <person name="Zhou L.G."/>
            <person name="Ni X.B."/>
            <person name="Tian J.H."/>
            <person name="Sheng Y."/>
            <person name="Liu T."/>
            <person name="Pan Y.S."/>
            <person name="Xia L.Y."/>
            <person name="Li J."/>
            <person name="Zhao F."/>
            <person name="Cao W.C."/>
        </authorList>
    </citation>
    <scope>NUCLEOTIDE SEQUENCE [LARGE SCALE GENOMIC DNA]</scope>
    <source>
        <strain evidence="1">Iper-2018</strain>
    </source>
</reference>
<proteinExistence type="predicted"/>
<keyword evidence="2" id="KW-1185">Reference proteome</keyword>
<name>A0AC60QJ84_IXOPE</name>
<dbReference type="EMBL" id="JABSTQ010008483">
    <property type="protein sequence ID" value="KAG0434458.1"/>
    <property type="molecule type" value="Genomic_DNA"/>
</dbReference>
<comment type="caution">
    <text evidence="1">The sequence shown here is derived from an EMBL/GenBank/DDBJ whole genome shotgun (WGS) entry which is preliminary data.</text>
</comment>
<dbReference type="Proteomes" id="UP000805193">
    <property type="component" value="Unassembled WGS sequence"/>
</dbReference>
<gene>
    <name evidence="1" type="ORF">HPB47_019093</name>
</gene>
<evidence type="ECO:0000313" key="2">
    <source>
        <dbReference type="Proteomes" id="UP000805193"/>
    </source>
</evidence>
<sequence length="290" mass="32566">MQYEVEGTSITPEDLQEGVWESVFCRQMNAHAAFVSKRRKEKATQEAARTAQQTATPSSTTPPGKREMNPAKPSNGFAHKRRPTLSRLPMEDIKVVFRPRGFDPITYGTSTLMMAILQLLPPLQSRPQEKIRIHPNNCTFTVSTPDQDRARRLGAATSLTLGDRTFQVSAYVAMPKNSTRIVVPEALCMGKTTEEVIHYATHDNPELNVLHARKMGKTRTMLMTSEGTKLPRQVAFRHAVLLCYPYREKIETCLNCRQTGHRADVFRQATSNKCRSCGTERSNTNPDGST</sequence>
<accession>A0AC60QJ84</accession>